<reference evidence="1" key="1">
    <citation type="submission" date="2020-11" db="EMBL/GenBank/DDBJ databases">
        <title>Sequencing the genomes of 1000 actinobacteria strains.</title>
        <authorList>
            <person name="Klenk H.-P."/>
        </authorList>
    </citation>
    <scope>NUCLEOTIDE SEQUENCE</scope>
    <source>
        <strain evidence="1">DSM 43175</strain>
    </source>
</reference>
<accession>A0A931GK63</accession>
<protein>
    <submittedName>
        <fullName evidence="1">Uncharacterized protein</fullName>
    </submittedName>
</protein>
<organism evidence="1 2">
    <name type="scientific">Actinomadura viridis</name>
    <dbReference type="NCBI Taxonomy" id="58110"/>
    <lineage>
        <taxon>Bacteria</taxon>
        <taxon>Bacillati</taxon>
        <taxon>Actinomycetota</taxon>
        <taxon>Actinomycetes</taxon>
        <taxon>Streptosporangiales</taxon>
        <taxon>Thermomonosporaceae</taxon>
        <taxon>Actinomadura</taxon>
    </lineage>
</organism>
<evidence type="ECO:0000313" key="1">
    <source>
        <dbReference type="EMBL" id="MBG6089972.1"/>
    </source>
</evidence>
<dbReference type="AlphaFoldDB" id="A0A931GK63"/>
<gene>
    <name evidence="1" type="ORF">IW256_004085</name>
</gene>
<dbReference type="EMBL" id="JADOUA010000001">
    <property type="protein sequence ID" value="MBG6089972.1"/>
    <property type="molecule type" value="Genomic_DNA"/>
</dbReference>
<dbReference type="RefSeq" id="WP_197012507.1">
    <property type="nucleotide sequence ID" value="NZ_BAABES010000010.1"/>
</dbReference>
<proteinExistence type="predicted"/>
<comment type="caution">
    <text evidence="1">The sequence shown here is derived from an EMBL/GenBank/DDBJ whole genome shotgun (WGS) entry which is preliminary data.</text>
</comment>
<name>A0A931GK63_9ACTN</name>
<sequence length="88" mass="9741">MAEQIAAAIRDPNSGAMPVQVAVYCDDCGRTDARDYLVVETSTKAERFEVARKHLRNEGWQCDAHGDYCPDCVATSWSGEDDQDGDQQ</sequence>
<evidence type="ECO:0000313" key="2">
    <source>
        <dbReference type="Proteomes" id="UP000614047"/>
    </source>
</evidence>
<dbReference type="Proteomes" id="UP000614047">
    <property type="component" value="Unassembled WGS sequence"/>
</dbReference>
<keyword evidence="2" id="KW-1185">Reference proteome</keyword>